<dbReference type="AlphaFoldDB" id="A0A1J5PBM4"/>
<organism evidence="3">
    <name type="scientific">mine drainage metagenome</name>
    <dbReference type="NCBI Taxonomy" id="410659"/>
    <lineage>
        <taxon>unclassified sequences</taxon>
        <taxon>metagenomes</taxon>
        <taxon>ecological metagenomes</taxon>
    </lineage>
</organism>
<dbReference type="SUPFAM" id="SSF51735">
    <property type="entry name" value="NAD(P)-binding Rossmann-fold domains"/>
    <property type="match status" value="1"/>
</dbReference>
<sequence length="199" mass="20776">MRVLVVGATGAVGKAVVTELAARHEVLQASRSSGIYPVDIAQASSIAALFKKTGKIDAIVAAFGNVHFGLLGEMTGEQFRIGINNKLMGQVELVLQGQHYLNDGGSITLTSGILSDEPIRLGANASAVNRAVEGFVCGAAVELPRGMRINVVSASVLVESLPTYAPFFIGFDAVPAARVAMAYARSVDGADSGKIYRVR</sequence>
<comment type="caution">
    <text evidence="3">The sequence shown here is derived from an EMBL/GenBank/DDBJ whole genome shotgun (WGS) entry which is preliminary data.</text>
</comment>
<comment type="similarity">
    <text evidence="1">Belongs to the short-chain dehydrogenases/reductases (SDR) family.</text>
</comment>
<keyword evidence="2" id="KW-0560">Oxidoreductase</keyword>
<dbReference type="PANTHER" id="PTHR43477:SF1">
    <property type="entry name" value="DIHYDROANTICAPSIN 7-DEHYDROGENASE"/>
    <property type="match status" value="1"/>
</dbReference>
<dbReference type="EMBL" id="MLJW01005141">
    <property type="protein sequence ID" value="OIQ68726.1"/>
    <property type="molecule type" value="Genomic_DNA"/>
</dbReference>
<dbReference type="CDD" id="cd11731">
    <property type="entry name" value="Lin1944_like_SDR_c"/>
    <property type="match status" value="1"/>
</dbReference>
<dbReference type="GO" id="GO:0016491">
    <property type="term" value="F:oxidoreductase activity"/>
    <property type="evidence" value="ECO:0007669"/>
    <property type="project" value="UniProtKB-KW"/>
</dbReference>
<protein>
    <submittedName>
        <fullName evidence="3">Short chain dehydrogenase</fullName>
    </submittedName>
</protein>
<dbReference type="PRINTS" id="PR00081">
    <property type="entry name" value="GDHRDH"/>
</dbReference>
<dbReference type="InterPro" id="IPR002347">
    <property type="entry name" value="SDR_fam"/>
</dbReference>
<evidence type="ECO:0000256" key="2">
    <source>
        <dbReference type="ARBA" id="ARBA00023002"/>
    </source>
</evidence>
<evidence type="ECO:0000313" key="3">
    <source>
        <dbReference type="EMBL" id="OIQ68726.1"/>
    </source>
</evidence>
<proteinExistence type="inferred from homology"/>
<name>A0A1J5PBM4_9ZZZZ</name>
<dbReference type="PANTHER" id="PTHR43477">
    <property type="entry name" value="DIHYDROANTICAPSIN 7-DEHYDROGENASE"/>
    <property type="match status" value="1"/>
</dbReference>
<dbReference type="Gene3D" id="3.40.50.720">
    <property type="entry name" value="NAD(P)-binding Rossmann-like Domain"/>
    <property type="match status" value="1"/>
</dbReference>
<dbReference type="Pfam" id="PF13561">
    <property type="entry name" value="adh_short_C2"/>
    <property type="match status" value="1"/>
</dbReference>
<dbReference type="InterPro" id="IPR036291">
    <property type="entry name" value="NAD(P)-bd_dom_sf"/>
</dbReference>
<dbReference type="InterPro" id="IPR051122">
    <property type="entry name" value="SDR_DHRS6-like"/>
</dbReference>
<evidence type="ECO:0000256" key="1">
    <source>
        <dbReference type="ARBA" id="ARBA00006484"/>
    </source>
</evidence>
<accession>A0A1J5PBM4</accession>
<gene>
    <name evidence="3" type="ORF">GALL_496780</name>
</gene>
<dbReference type="NCBIfam" id="NF005754">
    <property type="entry name" value="PRK07578.1"/>
    <property type="match status" value="1"/>
</dbReference>
<reference evidence="3" key="1">
    <citation type="submission" date="2016-10" db="EMBL/GenBank/DDBJ databases">
        <title>Sequence of Gallionella enrichment culture.</title>
        <authorList>
            <person name="Poehlein A."/>
            <person name="Muehling M."/>
            <person name="Daniel R."/>
        </authorList>
    </citation>
    <scope>NUCLEOTIDE SEQUENCE</scope>
</reference>